<dbReference type="Gene3D" id="1.10.357.10">
    <property type="entry name" value="Tetracycline Repressor, domain 2"/>
    <property type="match status" value="1"/>
</dbReference>
<organism evidence="4 5">
    <name type="scientific">Deinococcus carri</name>
    <dbReference type="NCBI Taxonomy" id="1211323"/>
    <lineage>
        <taxon>Bacteria</taxon>
        <taxon>Thermotogati</taxon>
        <taxon>Deinococcota</taxon>
        <taxon>Deinococci</taxon>
        <taxon>Deinococcales</taxon>
        <taxon>Deinococcaceae</taxon>
        <taxon>Deinococcus</taxon>
    </lineage>
</organism>
<evidence type="ECO:0000256" key="1">
    <source>
        <dbReference type="ARBA" id="ARBA00023125"/>
    </source>
</evidence>
<evidence type="ECO:0000313" key="4">
    <source>
        <dbReference type="EMBL" id="GAA5513903.1"/>
    </source>
</evidence>
<feature type="DNA-binding region" description="H-T-H motif" evidence="2">
    <location>
        <begin position="15"/>
        <end position="34"/>
    </location>
</feature>
<dbReference type="InterPro" id="IPR009057">
    <property type="entry name" value="Homeodomain-like_sf"/>
</dbReference>
<accession>A0ABP9WBF2</accession>
<evidence type="ECO:0000259" key="3">
    <source>
        <dbReference type="PROSITE" id="PS50977"/>
    </source>
</evidence>
<dbReference type="PANTHER" id="PTHR30055:SF184">
    <property type="entry name" value="HTH-TYPE TRANSCRIPTIONAL REGULATOR ETHR"/>
    <property type="match status" value="1"/>
</dbReference>
<comment type="caution">
    <text evidence="4">The sequence shown here is derived from an EMBL/GenBank/DDBJ whole genome shotgun (WGS) entry which is preliminary data.</text>
</comment>
<dbReference type="EMBL" id="BAABRP010000011">
    <property type="protein sequence ID" value="GAA5513903.1"/>
    <property type="molecule type" value="Genomic_DNA"/>
</dbReference>
<keyword evidence="1 2" id="KW-0238">DNA-binding</keyword>
<proteinExistence type="predicted"/>
<gene>
    <name evidence="4" type="ORF">Dcar01_02652</name>
</gene>
<evidence type="ECO:0000313" key="5">
    <source>
        <dbReference type="Proteomes" id="UP001401887"/>
    </source>
</evidence>
<dbReference type="InterPro" id="IPR001647">
    <property type="entry name" value="HTH_TetR"/>
</dbReference>
<dbReference type="PROSITE" id="PS50977">
    <property type="entry name" value="HTH_TETR_2"/>
    <property type="match status" value="1"/>
</dbReference>
<dbReference type="Proteomes" id="UP001401887">
    <property type="component" value="Unassembled WGS sequence"/>
</dbReference>
<name>A0ABP9WBF2_9DEIO</name>
<protein>
    <recommendedName>
        <fullName evidence="3">HTH tetR-type domain-containing protein</fullName>
    </recommendedName>
</protein>
<feature type="domain" description="HTH tetR-type" evidence="3">
    <location>
        <begin position="1"/>
        <end position="52"/>
    </location>
</feature>
<keyword evidence="5" id="KW-1185">Reference proteome</keyword>
<dbReference type="InterPro" id="IPR050109">
    <property type="entry name" value="HTH-type_TetR-like_transc_reg"/>
</dbReference>
<sequence>MSARLFVERGYEAVTMGDIASALGISRPTVYSYFASTEAVLEALLAERLRALLERLEPLLGSLDPLSPPAGCPSPLVAIFRFLLGERDTLALLHSGGGPSFRARRHAFLNELGARLQLHPGLHIRRYPALLLIVTTLLDGLAFRATTDPSVDTEQLVESLDTFVRSGVRPWLEGSGDT</sequence>
<reference evidence="4 5" key="1">
    <citation type="submission" date="2024-02" db="EMBL/GenBank/DDBJ databases">
        <title>Deinococcus carri NBRC 110142.</title>
        <authorList>
            <person name="Ichikawa N."/>
            <person name="Katano-Makiyama Y."/>
            <person name="Hidaka K."/>
        </authorList>
    </citation>
    <scope>NUCLEOTIDE SEQUENCE [LARGE SCALE GENOMIC DNA]</scope>
    <source>
        <strain evidence="4 5">NBRC 110142</strain>
    </source>
</reference>
<dbReference type="SUPFAM" id="SSF46689">
    <property type="entry name" value="Homeodomain-like"/>
    <property type="match status" value="1"/>
</dbReference>
<dbReference type="PROSITE" id="PS01081">
    <property type="entry name" value="HTH_TETR_1"/>
    <property type="match status" value="1"/>
</dbReference>
<dbReference type="PANTHER" id="PTHR30055">
    <property type="entry name" value="HTH-TYPE TRANSCRIPTIONAL REGULATOR RUTR"/>
    <property type="match status" value="1"/>
</dbReference>
<evidence type="ECO:0000256" key="2">
    <source>
        <dbReference type="PROSITE-ProRule" id="PRU00335"/>
    </source>
</evidence>
<dbReference type="Pfam" id="PF00440">
    <property type="entry name" value="TetR_N"/>
    <property type="match status" value="1"/>
</dbReference>
<dbReference type="InterPro" id="IPR023772">
    <property type="entry name" value="DNA-bd_HTH_TetR-type_CS"/>
</dbReference>